<dbReference type="Proteomes" id="UP000011693">
    <property type="component" value="Unassembled WGS sequence"/>
</dbReference>
<dbReference type="GO" id="GO:0006518">
    <property type="term" value="P:peptide metabolic process"/>
    <property type="evidence" value="ECO:0007669"/>
    <property type="project" value="TreeGrafter"/>
</dbReference>
<proteinExistence type="predicted"/>
<dbReference type="GO" id="GO:0004181">
    <property type="term" value="F:metallocarboxypeptidase activity"/>
    <property type="evidence" value="ECO:0007669"/>
    <property type="project" value="TreeGrafter"/>
</dbReference>
<dbReference type="GO" id="GO:0016485">
    <property type="term" value="P:protein processing"/>
    <property type="evidence" value="ECO:0007669"/>
    <property type="project" value="TreeGrafter"/>
</dbReference>
<dbReference type="InterPro" id="IPR013784">
    <property type="entry name" value="Carb-bd-like_fold"/>
</dbReference>
<accession>M0BA03</accession>
<dbReference type="EMBL" id="AOIN01000008">
    <property type="protein sequence ID" value="ELZ06479.1"/>
    <property type="molecule type" value="Genomic_DNA"/>
</dbReference>
<dbReference type="GO" id="GO:0005615">
    <property type="term" value="C:extracellular space"/>
    <property type="evidence" value="ECO:0007669"/>
    <property type="project" value="TreeGrafter"/>
</dbReference>
<evidence type="ECO:0000256" key="2">
    <source>
        <dbReference type="SAM" id="MobiDB-lite"/>
    </source>
</evidence>
<dbReference type="SUPFAM" id="SSF49452">
    <property type="entry name" value="Starch-binding domain-like"/>
    <property type="match status" value="4"/>
</dbReference>
<dbReference type="InterPro" id="IPR026371">
    <property type="entry name" value="PGF_CTERM"/>
</dbReference>
<dbReference type="NCBIfam" id="TIGR04126">
    <property type="entry name" value="PGF_CTERM"/>
    <property type="match status" value="1"/>
</dbReference>
<feature type="compositionally biased region" description="Acidic residues" evidence="2">
    <location>
        <begin position="1048"/>
        <end position="1136"/>
    </location>
</feature>
<dbReference type="GO" id="GO:0005886">
    <property type="term" value="C:plasma membrane"/>
    <property type="evidence" value="ECO:0007669"/>
    <property type="project" value="UniProtKB-SubCell"/>
</dbReference>
<dbReference type="Pfam" id="PF13620">
    <property type="entry name" value="CarboxypepD_reg"/>
    <property type="match status" value="6"/>
</dbReference>
<protein>
    <submittedName>
        <fullName evidence="3">Halomucin</fullName>
    </submittedName>
</protein>
<dbReference type="STRING" id="1227492.C482_01635"/>
<dbReference type="GO" id="GO:0030115">
    <property type="term" value="C:S-layer"/>
    <property type="evidence" value="ECO:0007669"/>
    <property type="project" value="UniProtKB-SubCell"/>
</dbReference>
<dbReference type="InterPro" id="IPR050753">
    <property type="entry name" value="Peptidase_M14_domain"/>
</dbReference>
<evidence type="ECO:0000256" key="1">
    <source>
        <dbReference type="ARBA" id="ARBA00022729"/>
    </source>
</evidence>
<dbReference type="GO" id="GO:0030246">
    <property type="term" value="F:carbohydrate binding"/>
    <property type="evidence" value="ECO:0007669"/>
    <property type="project" value="InterPro"/>
</dbReference>
<keyword evidence="1" id="KW-0732">Signal</keyword>
<keyword evidence="4" id="KW-1185">Reference proteome</keyword>
<dbReference type="InterPro" id="IPR008969">
    <property type="entry name" value="CarboxyPept-like_regulatory"/>
</dbReference>
<dbReference type="AlphaFoldDB" id="M0BA03"/>
<feature type="region of interest" description="Disordered" evidence="2">
    <location>
        <begin position="1023"/>
        <end position="1141"/>
    </location>
</feature>
<evidence type="ECO:0000313" key="3">
    <source>
        <dbReference type="EMBL" id="ELZ06479.1"/>
    </source>
</evidence>
<dbReference type="PANTHER" id="PTHR11532">
    <property type="entry name" value="PROTEASE M14 CARBOXYPEPTIDASE"/>
    <property type="match status" value="1"/>
</dbReference>
<name>M0BA03_9EURY</name>
<evidence type="ECO:0000313" key="4">
    <source>
        <dbReference type="Proteomes" id="UP000011693"/>
    </source>
</evidence>
<reference evidence="3 4" key="1">
    <citation type="journal article" date="2014" name="PLoS Genet.">
        <title>Phylogenetically driven sequencing of extremely halophilic archaea reveals strategies for static and dynamic osmo-response.</title>
        <authorList>
            <person name="Becker E.A."/>
            <person name="Seitzer P.M."/>
            <person name="Tritt A."/>
            <person name="Larsen D."/>
            <person name="Krusor M."/>
            <person name="Yao A.I."/>
            <person name="Wu D."/>
            <person name="Madern D."/>
            <person name="Eisen J.A."/>
            <person name="Darling A.E."/>
            <person name="Facciotti M.T."/>
        </authorList>
    </citation>
    <scope>NUCLEOTIDE SEQUENCE [LARGE SCALE GENOMIC DNA]</scope>
    <source>
        <strain evidence="3 4">JCM 10990</strain>
    </source>
</reference>
<sequence length="1160" mass="124145">MDGVSEQTRGARLLVFTLVILVAIVGMVAIGSPVAASDHAEVEIDDQRTDATSNHNWTITVQAEDADDIDAIELNYTYSNVDISSIENLAVTINEGEPVELDFIDASSDTVDIHLNESTPIKQNETVEISSLGEEFQHPSEGELGWGHLTLVHNDNGTWSGIDDGGDEILIGGTVSGTVTDTNGTSLEGGEVHIYDGLENTSVGDTAIVESDGTYEAVVADETYEVLVDVDGYVDGFVPETTVNAGETVEHNFELDEEGYLSGSVTDINGTLLDDGNVTVVDDPDDPQIHEVAAISNGTYNVPIAPGTYYVEADSDNYVSSDADDVVVNPGETTNQDFSLQETGFIAGTVTDSANEPIDSGYVQVHDIWEHVEIDEDGTYNMSVAPDTYTVEAGSDGYVTEYSDNVSVEVGTTTELNVSLTEAGFIVGTVSDPDGNPIDSGEVHAYDEGHENTGWNGLSEDDDGQFNFSVPEGTYTIQADSDGYGSVSHGGLEVTTGEQTVQNVTLEPAGHFDVTVTDPDGNLIPDANIDMYDPDESIWQGDVTDENGSATISIPDGTYDVEVRADGYAPTRLEDVSVSVGEVVTQTIELEVASTIQGTVTDADGNPVDGAEVFAHDDGYQHVEFDETDADGEYSVVVPEGEYTLRIDADGYGPEIVDGVETNAGQTETRNVELDVPAVITGTVSDDDGTPVDKGVVVATDGSDYYWDEIDPSDNGSYSLELSEGTYSVEAFTDGAMARSDGELTLNDGESISLDLGMVDPTIHEASVEHVGDGPEPDMDAFEVGTMVHNGFMQVQLLESGGELGHPSDLEPYNVTETTELEITLTVEDYDPNSLLWGAKDVSWEAEANESMAGNVTDITVTTKPVNLQGFDDPDVPIGPVEEYERIEWPEGEDDQAEFGWNQTVYFGLFDFSNVPNDVAAHLDGMTITTNAQTFSRPEMTDDSLEIYVGAPQRTVQGDQHDGFYEAFIPNDLLDEWDVDDPADDLDALWKGESSAFTVTETNDGAWIEIDITYSAGTLSVSPADTADDDDDSNGGSGSSGTGSSSSTDDDDADEAETDEEDTEETDGETDEEDTEETDGETDEEDTEETDGETDQDDAEETDGETDEEETAEMTDEAETQPDDGDDETETADSTDDMPGFGPVVALLAILFVGYRFRTG</sequence>
<organism evidence="3 4">
    <name type="scientific">Natrialba chahannaoensis JCM 10990</name>
    <dbReference type="NCBI Taxonomy" id="1227492"/>
    <lineage>
        <taxon>Archaea</taxon>
        <taxon>Methanobacteriati</taxon>
        <taxon>Methanobacteriota</taxon>
        <taxon>Stenosarchaea group</taxon>
        <taxon>Halobacteria</taxon>
        <taxon>Halobacteriales</taxon>
        <taxon>Natrialbaceae</taxon>
        <taxon>Natrialba</taxon>
    </lineage>
</organism>
<dbReference type="PATRIC" id="fig|1227492.4.peg.320"/>
<comment type="caution">
    <text evidence="3">The sequence shown here is derived from an EMBL/GenBank/DDBJ whole genome shotgun (WGS) entry which is preliminary data.</text>
</comment>
<dbReference type="PANTHER" id="PTHR11532:SF57">
    <property type="entry name" value="CARBOXYPEPTIDASE D, B"/>
    <property type="match status" value="1"/>
</dbReference>
<dbReference type="SUPFAM" id="SSF49464">
    <property type="entry name" value="Carboxypeptidase regulatory domain-like"/>
    <property type="match status" value="3"/>
</dbReference>
<gene>
    <name evidence="3" type="ORF">C482_01635</name>
</gene>
<dbReference type="Gene3D" id="2.60.40.1120">
    <property type="entry name" value="Carboxypeptidase-like, regulatory domain"/>
    <property type="match status" value="7"/>
</dbReference>